<organism evidence="1 2">
    <name type="scientific">Tessaracoccus lapidicaptus</name>
    <dbReference type="NCBI Taxonomy" id="1427523"/>
    <lineage>
        <taxon>Bacteria</taxon>
        <taxon>Bacillati</taxon>
        <taxon>Actinomycetota</taxon>
        <taxon>Actinomycetes</taxon>
        <taxon>Propionibacteriales</taxon>
        <taxon>Propionibacteriaceae</taxon>
        <taxon>Tessaracoccus</taxon>
    </lineage>
</organism>
<accession>A0A1C0ASC2</accession>
<evidence type="ECO:0000313" key="2">
    <source>
        <dbReference type="Proteomes" id="UP000093501"/>
    </source>
</evidence>
<keyword evidence="2" id="KW-1185">Reference proteome</keyword>
<dbReference type="EMBL" id="MBQD01000001">
    <property type="protein sequence ID" value="OCL37190.1"/>
    <property type="molecule type" value="Genomic_DNA"/>
</dbReference>
<gene>
    <name evidence="1" type="ORF">BCR15_10810</name>
</gene>
<name>A0A1C0ASC2_9ACTN</name>
<comment type="caution">
    <text evidence="1">The sequence shown here is derived from an EMBL/GenBank/DDBJ whole genome shotgun (WGS) entry which is preliminary data.</text>
</comment>
<dbReference type="Proteomes" id="UP000093501">
    <property type="component" value="Unassembled WGS sequence"/>
</dbReference>
<reference evidence="2" key="1">
    <citation type="submission" date="2016-07" db="EMBL/GenBank/DDBJ databases">
        <authorList>
            <person name="Florea S."/>
            <person name="Webb J.S."/>
            <person name="Jaromczyk J."/>
            <person name="Schardl C.L."/>
        </authorList>
    </citation>
    <scope>NUCLEOTIDE SEQUENCE [LARGE SCALE GENOMIC DNA]</scope>
    <source>
        <strain evidence="2">IPBSL-7</strain>
    </source>
</reference>
<protein>
    <submittedName>
        <fullName evidence="1">Uncharacterized protein</fullName>
    </submittedName>
</protein>
<proteinExistence type="predicted"/>
<evidence type="ECO:0000313" key="1">
    <source>
        <dbReference type="EMBL" id="OCL37190.1"/>
    </source>
</evidence>
<sequence length="97" mass="10176">MGLWAFIVAGLAVAAWGLVSWVSPSTSCRGVEMGPGDTCEYASLTDESAGRVQRYEDRIEVARQQAPFAVAAGLGMVVFGAALARRPVTGAATSDRR</sequence>
<dbReference type="AlphaFoldDB" id="A0A1C0ASC2"/>